<gene>
    <name evidence="2" type="ORF">SAMN05660337_1817</name>
</gene>
<dbReference type="Gene3D" id="3.30.70.1060">
    <property type="entry name" value="Dimeric alpha+beta barrel"/>
    <property type="match status" value="1"/>
</dbReference>
<evidence type="ECO:0000313" key="3">
    <source>
        <dbReference type="Proteomes" id="UP000199053"/>
    </source>
</evidence>
<dbReference type="AlphaFoldDB" id="A0A1G9G3D4"/>
<feature type="chain" id="PRO_5011489855" description="YCII-related domain-containing protein" evidence="1">
    <location>
        <begin position="20"/>
        <end position="111"/>
    </location>
</feature>
<proteinExistence type="predicted"/>
<evidence type="ECO:0008006" key="4">
    <source>
        <dbReference type="Google" id="ProtNLM"/>
    </source>
</evidence>
<dbReference type="Proteomes" id="UP000199053">
    <property type="component" value="Unassembled WGS sequence"/>
</dbReference>
<dbReference type="STRING" id="246191.SAMN05660337_1817"/>
<keyword evidence="3" id="KW-1185">Reference proteome</keyword>
<dbReference type="SUPFAM" id="SSF54909">
    <property type="entry name" value="Dimeric alpha+beta barrel"/>
    <property type="match status" value="1"/>
</dbReference>
<feature type="signal peptide" evidence="1">
    <location>
        <begin position="1"/>
        <end position="19"/>
    </location>
</feature>
<accession>A0A1G9G3D4</accession>
<protein>
    <recommendedName>
        <fullName evidence="4">YCII-related domain-containing protein</fullName>
    </recommendedName>
</protein>
<reference evidence="3" key="1">
    <citation type="submission" date="2016-10" db="EMBL/GenBank/DDBJ databases">
        <authorList>
            <person name="Varghese N."/>
            <person name="Submissions S."/>
        </authorList>
    </citation>
    <scope>NUCLEOTIDE SEQUENCE [LARGE SCALE GENOMIC DNA]</scope>
    <source>
        <strain evidence="3">DSM 16995</strain>
    </source>
</reference>
<sequence>MKWCILIFFVLFLATPANGGDMKKDTTQTYVYFYFMKKKPEIIKQAAPDHAKYWMSLKLDGYKGGPFADRSGGMILFKAKSKESASMTVAGDPFVIHDLIGESWLKPWVAH</sequence>
<dbReference type="EMBL" id="FNGA01000002">
    <property type="protein sequence ID" value="SDK95179.1"/>
    <property type="molecule type" value="Genomic_DNA"/>
</dbReference>
<organism evidence="2 3">
    <name type="scientific">Maridesulfovibrio ferrireducens</name>
    <dbReference type="NCBI Taxonomy" id="246191"/>
    <lineage>
        <taxon>Bacteria</taxon>
        <taxon>Pseudomonadati</taxon>
        <taxon>Thermodesulfobacteriota</taxon>
        <taxon>Desulfovibrionia</taxon>
        <taxon>Desulfovibrionales</taxon>
        <taxon>Desulfovibrionaceae</taxon>
        <taxon>Maridesulfovibrio</taxon>
    </lineage>
</organism>
<keyword evidence="1" id="KW-0732">Signal</keyword>
<evidence type="ECO:0000313" key="2">
    <source>
        <dbReference type="EMBL" id="SDK95179.1"/>
    </source>
</evidence>
<evidence type="ECO:0000256" key="1">
    <source>
        <dbReference type="SAM" id="SignalP"/>
    </source>
</evidence>
<dbReference type="InterPro" id="IPR011008">
    <property type="entry name" value="Dimeric_a/b-barrel"/>
</dbReference>
<name>A0A1G9G3D4_9BACT</name>